<name>A0A3R6I7B3_9FIRM</name>
<evidence type="ECO:0000259" key="1">
    <source>
        <dbReference type="Pfam" id="PF09659"/>
    </source>
</evidence>
<feature type="domain" description="Csm6 HEPN" evidence="1">
    <location>
        <begin position="263"/>
        <end position="444"/>
    </location>
</feature>
<reference evidence="3 4" key="1">
    <citation type="submission" date="2018-08" db="EMBL/GenBank/DDBJ databases">
        <title>A genome reference for cultivated species of the human gut microbiota.</title>
        <authorList>
            <person name="Zou Y."/>
            <person name="Xue W."/>
            <person name="Luo G."/>
        </authorList>
    </citation>
    <scope>NUCLEOTIDE SEQUENCE [LARGE SCALE GENOMIC DNA]</scope>
    <source>
        <strain evidence="3 4">AM22-21LB</strain>
    </source>
</reference>
<protein>
    <submittedName>
        <fullName evidence="3">CRISPR-associated protein Csm6</fullName>
    </submittedName>
</protein>
<dbReference type="NCBIfam" id="TIGR02672">
    <property type="entry name" value="cas_csm6"/>
    <property type="match status" value="1"/>
</dbReference>
<dbReference type="AlphaFoldDB" id="A0A3R6I7B3"/>
<feature type="domain" description="Csm6 CARF" evidence="2">
    <location>
        <begin position="78"/>
        <end position="181"/>
    </location>
</feature>
<dbReference type="Pfam" id="PF09659">
    <property type="entry name" value="Cas_Csm6_HEPN"/>
    <property type="match status" value="1"/>
</dbReference>
<sequence>MEIIMNQTILFTPVGGTDPISLNNYHDGSILHICRFYKPDKVILYMSKEMLDFQEKDDRYRYCLDRLAKMQDRPMVYEIIERRELTRVHEFDYFYEDFRKVISHIYETMDDSDTLLLNVSSGTPAMKSGLLVLQTLGEFPAKVIQVATPVEKLNEQVHEGYDVETLWELDEDNKEGAQNRCKEIQCPTLSKIKKEEIIKKHILVYDYQAALDVTDSLPAEQTAQYRDLIYLAARRVLLDFANVDKTIQKTNFQCLPVRSSSQRKYFEYALTIDIRLKRGEYVDFIRSITPIVVDLFEMILKKQCGIKVDDYCGQYKRAGQWKRMWSAKKLNGTEAGDVLNSHYQKMGKRFEAKDVYSEHLKILTDHFSSDTRLKQLMEDLRNVESNIRNLAAHEIVSVTDETIKNLTGFYGRDIMSKIRELFGYTEISIRKEYWDSYDEMNRKILEQMSNE</sequence>
<proteinExistence type="predicted"/>
<dbReference type="InterPro" id="IPR053955">
    <property type="entry name" value="Csm6_CARF"/>
</dbReference>
<dbReference type="InterPro" id="IPR053941">
    <property type="entry name" value="Csm6_HEPN"/>
</dbReference>
<organism evidence="3 4">
    <name type="scientific">Roseburia intestinalis</name>
    <dbReference type="NCBI Taxonomy" id="166486"/>
    <lineage>
        <taxon>Bacteria</taxon>
        <taxon>Bacillati</taxon>
        <taxon>Bacillota</taxon>
        <taxon>Clostridia</taxon>
        <taxon>Lachnospirales</taxon>
        <taxon>Lachnospiraceae</taxon>
        <taxon>Roseburia</taxon>
    </lineage>
</organism>
<gene>
    <name evidence="3" type="ORF">DW264_08035</name>
</gene>
<evidence type="ECO:0000259" key="2">
    <source>
        <dbReference type="Pfam" id="PF22208"/>
    </source>
</evidence>
<dbReference type="Pfam" id="PF22208">
    <property type="entry name" value="Cas_Csm6_CARF"/>
    <property type="match status" value="1"/>
</dbReference>
<accession>A0A3R6I7B3</accession>
<dbReference type="Proteomes" id="UP000284051">
    <property type="component" value="Unassembled WGS sequence"/>
</dbReference>
<evidence type="ECO:0000313" key="3">
    <source>
        <dbReference type="EMBL" id="RHG29042.1"/>
    </source>
</evidence>
<evidence type="ECO:0000313" key="4">
    <source>
        <dbReference type="Proteomes" id="UP000284051"/>
    </source>
</evidence>
<comment type="caution">
    <text evidence="3">The sequence shown here is derived from an EMBL/GenBank/DDBJ whole genome shotgun (WGS) entry which is preliminary data.</text>
</comment>
<dbReference type="InterPro" id="IPR013489">
    <property type="entry name" value="CRISPR-assoc_prot_Csm6"/>
</dbReference>
<dbReference type="EMBL" id="QRID01000006">
    <property type="protein sequence ID" value="RHG29042.1"/>
    <property type="molecule type" value="Genomic_DNA"/>
</dbReference>